<dbReference type="RefSeq" id="XP_018075706.1">
    <property type="nucleotide sequence ID" value="XM_018219443.1"/>
</dbReference>
<dbReference type="PROSITE" id="PS50822">
    <property type="entry name" value="PIWI"/>
    <property type="match status" value="1"/>
</dbReference>
<sequence length="657" mass="73770">MHRGGTIPVHFFGAVGYGYKSPLINIHGTGKSGAFTQTDYLAQVLKPYIQDFLAAFAAVLGPGKTPQFMEDGNSAHGHKTTSNICATWRTSMGITLFPHPAVSPDMNPIEKCWRRIKQALHRRLRQPTTEVQMVVAVLEEWDKIPQEWINGLIEQQDFWAFGLKVANDFLAVKGKTLRYPDVRYGSQTQNTDPSWNLKSHPKFLTKGGDWQNLVVVEVGSFTEHGLIRTFLAHLVSELAFYEIPISGDFKLRVDPLVDRDSVVRRAHYSVAFQEIFDDVLRQAHTNPVMFLFILADKDATVYADIKWWADCIRGVPSICVTSTAVQKAVGKRPKPTDRDLRLANNKNILDCKVYGNLALKINFKLGGVNHRLAGTSGVKLNTMLVGADVTHSGKGADPGCPSLAGVVSSCSSSIGKFVASARLQSNNTEYIEDLEGMMLERLQWYQSKNENKLPDHILFYRDGVSESQYGMVRDEELPQIQEACRKIQAGRTPRSIQITLLVVGKRHHTRFFPKGRESPENLKAGLCVETEVMPLHQFSFYLQSHQSALGTARSGHYVVIENESRYTATLLQETTNNLCYIGSRATAALSICTPARYADILCDRLRCYMRPVFEGELLNFLKNNPIADYRDKNLIWGTGNGRVSPWHPNLNDRSFYL</sequence>
<evidence type="ECO:0000259" key="1">
    <source>
        <dbReference type="PROSITE" id="PS50822"/>
    </source>
</evidence>
<organism evidence="2 3">
    <name type="scientific">Mollisia scopiformis</name>
    <name type="common">Conifer needle endophyte fungus</name>
    <name type="synonym">Phialocephala scopiformis</name>
    <dbReference type="NCBI Taxonomy" id="149040"/>
    <lineage>
        <taxon>Eukaryota</taxon>
        <taxon>Fungi</taxon>
        <taxon>Dikarya</taxon>
        <taxon>Ascomycota</taxon>
        <taxon>Pezizomycotina</taxon>
        <taxon>Leotiomycetes</taxon>
        <taxon>Helotiales</taxon>
        <taxon>Mollisiaceae</taxon>
        <taxon>Mollisia</taxon>
    </lineage>
</organism>
<dbReference type="EMBL" id="KQ947408">
    <property type="protein sequence ID" value="KUJ21351.1"/>
    <property type="molecule type" value="Genomic_DNA"/>
</dbReference>
<dbReference type="Proteomes" id="UP000070700">
    <property type="component" value="Unassembled WGS sequence"/>
</dbReference>
<dbReference type="InParanoid" id="A0A194XMJ6"/>
<evidence type="ECO:0000313" key="3">
    <source>
        <dbReference type="Proteomes" id="UP000070700"/>
    </source>
</evidence>
<dbReference type="GeneID" id="28829169"/>
<dbReference type="AlphaFoldDB" id="A0A194XMJ6"/>
<dbReference type="Pfam" id="PF02171">
    <property type="entry name" value="Piwi"/>
    <property type="match status" value="1"/>
</dbReference>
<dbReference type="GO" id="GO:0003676">
    <property type="term" value="F:nucleic acid binding"/>
    <property type="evidence" value="ECO:0007669"/>
    <property type="project" value="InterPro"/>
</dbReference>
<dbReference type="InterPro" id="IPR012337">
    <property type="entry name" value="RNaseH-like_sf"/>
</dbReference>
<dbReference type="SUPFAM" id="SSF53098">
    <property type="entry name" value="Ribonuclease H-like"/>
    <property type="match status" value="1"/>
</dbReference>
<dbReference type="Gene3D" id="3.30.420.10">
    <property type="entry name" value="Ribonuclease H-like superfamily/Ribonuclease H"/>
    <property type="match status" value="2"/>
</dbReference>
<name>A0A194XMJ6_MOLSC</name>
<gene>
    <name evidence="2" type="ORF">LY89DRAFT_730133</name>
</gene>
<dbReference type="Pfam" id="PF13358">
    <property type="entry name" value="DDE_3"/>
    <property type="match status" value="1"/>
</dbReference>
<dbReference type="InterPro" id="IPR003165">
    <property type="entry name" value="Piwi"/>
</dbReference>
<dbReference type="STRING" id="149040.A0A194XMJ6"/>
<evidence type="ECO:0000313" key="2">
    <source>
        <dbReference type="EMBL" id="KUJ21351.1"/>
    </source>
</evidence>
<accession>A0A194XMJ6</accession>
<dbReference type="PANTHER" id="PTHR22891">
    <property type="entry name" value="EUKARYOTIC TRANSLATION INITIATION FACTOR 2C"/>
    <property type="match status" value="1"/>
</dbReference>
<reference evidence="2 3" key="1">
    <citation type="submission" date="2015-10" db="EMBL/GenBank/DDBJ databases">
        <title>Full genome of DAOMC 229536 Phialocephala scopiformis, a fungal endophyte of spruce producing the potent anti-insectan compound rugulosin.</title>
        <authorList>
            <consortium name="DOE Joint Genome Institute"/>
            <person name="Walker A.K."/>
            <person name="Frasz S.L."/>
            <person name="Seifert K.A."/>
            <person name="Miller J.D."/>
            <person name="Mondo S.J."/>
            <person name="Labutti K."/>
            <person name="Lipzen A."/>
            <person name="Dockter R."/>
            <person name="Kennedy M."/>
            <person name="Grigoriev I.V."/>
            <person name="Spatafora J.W."/>
        </authorList>
    </citation>
    <scope>NUCLEOTIDE SEQUENCE [LARGE SCALE GENOMIC DNA]</scope>
    <source>
        <strain evidence="2 3">CBS 120377</strain>
    </source>
</reference>
<dbReference type="KEGG" id="psco:LY89DRAFT_730133"/>
<dbReference type="SMART" id="SM00950">
    <property type="entry name" value="Piwi"/>
    <property type="match status" value="1"/>
</dbReference>
<dbReference type="Gene3D" id="3.40.50.2300">
    <property type="match status" value="1"/>
</dbReference>
<dbReference type="InterPro" id="IPR036397">
    <property type="entry name" value="RNaseH_sf"/>
</dbReference>
<proteinExistence type="predicted"/>
<feature type="domain" description="Piwi" evidence="1">
    <location>
        <begin position="289"/>
        <end position="610"/>
    </location>
</feature>
<keyword evidence="3" id="KW-1185">Reference proteome</keyword>
<protein>
    <submittedName>
        <fullName evidence="2">Piwi-domain-containing protein</fullName>
    </submittedName>
</protein>
<dbReference type="InterPro" id="IPR038717">
    <property type="entry name" value="Tc1-like_DDE_dom"/>
</dbReference>
<dbReference type="OrthoDB" id="10252740at2759"/>